<dbReference type="SUPFAM" id="SSF53756">
    <property type="entry name" value="UDP-Glycosyltransferase/glycogen phosphorylase"/>
    <property type="match status" value="1"/>
</dbReference>
<proteinExistence type="predicted"/>
<name>A0A7X4YV30_9BACL</name>
<dbReference type="RefSeq" id="WP_161704842.1">
    <property type="nucleotide sequence ID" value="NZ_JAAAMU010000027.1"/>
</dbReference>
<organism evidence="1 2">
    <name type="scientific">Paenibacillus sacheonensis</name>
    <dbReference type="NCBI Taxonomy" id="742054"/>
    <lineage>
        <taxon>Bacteria</taxon>
        <taxon>Bacillati</taxon>
        <taxon>Bacillota</taxon>
        <taxon>Bacilli</taxon>
        <taxon>Bacillales</taxon>
        <taxon>Paenibacillaceae</taxon>
        <taxon>Paenibacillus</taxon>
    </lineage>
</organism>
<dbReference type="Gene3D" id="3.40.50.2000">
    <property type="entry name" value="Glycogen Phosphorylase B"/>
    <property type="match status" value="1"/>
</dbReference>
<evidence type="ECO:0000313" key="2">
    <source>
        <dbReference type="Proteomes" id="UP000558113"/>
    </source>
</evidence>
<accession>A0A7X4YV30</accession>
<dbReference type="OrthoDB" id="9802794at2"/>
<dbReference type="EMBL" id="JAAAMU010000027">
    <property type="protein sequence ID" value="NBC73145.1"/>
    <property type="molecule type" value="Genomic_DNA"/>
</dbReference>
<keyword evidence="2" id="KW-1185">Reference proteome</keyword>
<gene>
    <name evidence="1" type="ORF">GT003_29645</name>
</gene>
<protein>
    <recommendedName>
        <fullName evidence="3">Glycosyltransferase</fullName>
    </recommendedName>
</protein>
<evidence type="ECO:0000313" key="1">
    <source>
        <dbReference type="EMBL" id="NBC73145.1"/>
    </source>
</evidence>
<dbReference type="AlphaFoldDB" id="A0A7X4YV30"/>
<evidence type="ECO:0008006" key="3">
    <source>
        <dbReference type="Google" id="ProtNLM"/>
    </source>
</evidence>
<comment type="caution">
    <text evidence="1">The sequence shown here is derived from an EMBL/GenBank/DDBJ whole genome shotgun (WGS) entry which is preliminary data.</text>
</comment>
<sequence>MTQYIFPYRSIEADSRIVLYAAGDVGQQYYRQLQATGYCEVVLWLDRTPNGSNIQIPESITTLSNESYDWVVIAVQRKDLVEEIKNSLVTLGVPLSKIIDAAPVGVSLNSHYSRLTLREWLDDTRRVKDELLSYFVRSQGEIQYFDWLIQEIKIGCLEDQHLKPVVQRRAIQLVEEAWGSTEMRLVLLRLMLEADCFDKRMMQLFVKHTGEMHHNSAQKYWLLNDMSGIWMHADVLYEDFWVDKQRVMKEYAEELALIWDPHPYRKENNKTICMLTIGFYFDSHMRFTSPMAKELIKRNYQVHIIDLIPFRNDSGANFLQPKYPLSLSNISGDHYDQIRTYYPEPIHLHYSDAATMRERQQAVLDLISKINPNCIFDLTDEWGFISPYYYQNYPTIYFPIRKLRESSSFFHRFVIPNNLPIEVQGPIREDQLLPAPILVEYVNPKREFKRIDYGFESDDILVVTAGTRLNVDISPELIDTFCTAMSTNSKVKWICVGSAEHRYMVENYAQFIGSQIFLWGYEDDLPGLYGMCDIYLNPQRFGGGLSIAWAMQHGLALATPLGADGAMFYAGEELSLRDEKEVISYVMNMATNTELLVHNQTTVREKTSAWSIEKYVDALLNGVNDVIDECNFGGE</sequence>
<reference evidence="1 2" key="1">
    <citation type="submission" date="2020-01" db="EMBL/GenBank/DDBJ databases">
        <title>Paenibacillus soybeanensis sp. nov. isolated from the nodules of soybean (Glycine max(L.) Merr).</title>
        <authorList>
            <person name="Wang H."/>
        </authorList>
    </citation>
    <scope>NUCLEOTIDE SEQUENCE [LARGE SCALE GENOMIC DNA]</scope>
    <source>
        <strain evidence="1 2">DSM 23054</strain>
    </source>
</reference>
<dbReference type="Proteomes" id="UP000558113">
    <property type="component" value="Unassembled WGS sequence"/>
</dbReference>
<dbReference type="Gene3D" id="3.40.50.720">
    <property type="entry name" value="NAD(P)-binding Rossmann-like Domain"/>
    <property type="match status" value="1"/>
</dbReference>